<feature type="transmembrane region" description="Helical" evidence="9">
    <location>
        <begin position="225"/>
        <end position="242"/>
    </location>
</feature>
<dbReference type="InterPro" id="IPR038377">
    <property type="entry name" value="Na/Glc_symporter_sf"/>
</dbReference>
<feature type="transmembrane region" description="Helical" evidence="9">
    <location>
        <begin position="6"/>
        <end position="25"/>
    </location>
</feature>
<evidence type="ECO:0000313" key="11">
    <source>
        <dbReference type="Proteomes" id="UP000192042"/>
    </source>
</evidence>
<comment type="similarity">
    <text evidence="2 7">Belongs to the sodium:solute symporter (SSF) (TC 2.A.21) family.</text>
</comment>
<proteinExistence type="inferred from homology"/>
<sequence>MILTFVILYLAVSVGVGLHAARRVHDTKDFAVAGRSLPLPIVAATVFATWFGAEALMGMSATFVKEGLRGVVADPFGSTLCLVLAGLFFAPRFYRLNLLTVGDYYRLRYDRRVEVLCTLCIVASYVGWVAAQFKVLGLVLNVVTQGAVSQQAGMVIGAAIVLTYTTFGGMFSVAILDFVQLSVIIGGLLYIVSVVSDLAGGAGAVLSHAAQAGKLEFFPAASLDAWIPFIGAGVTMMLGSIPQQDVFQRITSAKDERTAVRGSLAGAALYFSFCFVPMFLAYAALLVDPDRFGTLLREDSQLVLPTLIVEYTPAVAQILFFGAVLSAVMSCSSATLLAPSVALSENVLKGLMPGLDERGLLRMMRIVLVGFAVIVLAIAISSDASIYQLVVNTYKVTLVAAFVPLAAGLYWRGATIVGALCAIGLGLATWIAGEVLSSEQPVWPPQLLGLLMAGVGMVIGSKAHLIYDRADMVREGSAETGETQEMVESRVTKSPRRPPGI</sequence>
<evidence type="ECO:0000313" key="10">
    <source>
        <dbReference type="EMBL" id="SLM46615.1"/>
    </source>
</evidence>
<accession>A0A1W1I0T5</accession>
<feature type="transmembrane region" description="Helical" evidence="9">
    <location>
        <begin position="359"/>
        <end position="380"/>
    </location>
</feature>
<dbReference type="OrthoDB" id="9814523at2"/>
<keyword evidence="11" id="KW-1185">Reference proteome</keyword>
<dbReference type="Proteomes" id="UP000192042">
    <property type="component" value="Chromosome I"/>
</dbReference>
<feature type="transmembrane region" description="Helical" evidence="9">
    <location>
        <begin position="263"/>
        <end position="287"/>
    </location>
</feature>
<dbReference type="CDD" id="cd11474">
    <property type="entry name" value="SLC5sbd_CHT"/>
    <property type="match status" value="1"/>
</dbReference>
<evidence type="ECO:0000256" key="4">
    <source>
        <dbReference type="ARBA" id="ARBA00022692"/>
    </source>
</evidence>
<dbReference type="Pfam" id="PF00474">
    <property type="entry name" value="SSF"/>
    <property type="match status" value="1"/>
</dbReference>
<dbReference type="Gene3D" id="1.20.1730.10">
    <property type="entry name" value="Sodium/glucose cotransporter"/>
    <property type="match status" value="1"/>
</dbReference>
<feature type="transmembrane region" description="Helical" evidence="9">
    <location>
        <begin position="37"/>
        <end position="64"/>
    </location>
</feature>
<feature type="transmembrane region" description="Helical" evidence="9">
    <location>
        <begin position="445"/>
        <end position="467"/>
    </location>
</feature>
<evidence type="ECO:0000256" key="6">
    <source>
        <dbReference type="ARBA" id="ARBA00023136"/>
    </source>
</evidence>
<gene>
    <name evidence="10" type="ORF">NSJP_0443</name>
</gene>
<keyword evidence="3" id="KW-0813">Transport</keyword>
<dbReference type="KEGG" id="nja:NSJP_0443"/>
<organism evidence="10 11">
    <name type="scientific">Nitrospira japonica</name>
    <dbReference type="NCBI Taxonomy" id="1325564"/>
    <lineage>
        <taxon>Bacteria</taxon>
        <taxon>Pseudomonadati</taxon>
        <taxon>Nitrospirota</taxon>
        <taxon>Nitrospiria</taxon>
        <taxon>Nitrospirales</taxon>
        <taxon>Nitrospiraceae</taxon>
        <taxon>Nitrospira</taxon>
    </lineage>
</organism>
<evidence type="ECO:0000256" key="9">
    <source>
        <dbReference type="SAM" id="Phobius"/>
    </source>
</evidence>
<dbReference type="InterPro" id="IPR050277">
    <property type="entry name" value="Sodium:Solute_Symporter"/>
</dbReference>
<feature type="transmembrane region" description="Helical" evidence="9">
    <location>
        <begin position="153"/>
        <end position="176"/>
    </location>
</feature>
<dbReference type="PROSITE" id="PS50283">
    <property type="entry name" value="NA_SOLUT_SYMP_3"/>
    <property type="match status" value="1"/>
</dbReference>
<dbReference type="PANTHER" id="PTHR48086:SF7">
    <property type="entry name" value="SODIUM-SOLUTE SYMPORTER-RELATED"/>
    <property type="match status" value="1"/>
</dbReference>
<feature type="region of interest" description="Disordered" evidence="8">
    <location>
        <begin position="477"/>
        <end position="501"/>
    </location>
</feature>
<keyword evidence="5 9" id="KW-1133">Transmembrane helix</keyword>
<evidence type="ECO:0000256" key="2">
    <source>
        <dbReference type="ARBA" id="ARBA00006434"/>
    </source>
</evidence>
<dbReference type="RefSeq" id="WP_080885269.1">
    <property type="nucleotide sequence ID" value="NZ_LT828648.1"/>
</dbReference>
<keyword evidence="6 9" id="KW-0472">Membrane</keyword>
<evidence type="ECO:0000256" key="5">
    <source>
        <dbReference type="ARBA" id="ARBA00022989"/>
    </source>
</evidence>
<feature type="transmembrane region" description="Helical" evidence="9">
    <location>
        <begin position="115"/>
        <end position="133"/>
    </location>
</feature>
<feature type="transmembrane region" description="Helical" evidence="9">
    <location>
        <begin position="183"/>
        <end position="205"/>
    </location>
</feature>
<evidence type="ECO:0000256" key="1">
    <source>
        <dbReference type="ARBA" id="ARBA00004141"/>
    </source>
</evidence>
<dbReference type="GO" id="GO:0005886">
    <property type="term" value="C:plasma membrane"/>
    <property type="evidence" value="ECO:0007669"/>
    <property type="project" value="TreeGrafter"/>
</dbReference>
<evidence type="ECO:0000256" key="8">
    <source>
        <dbReference type="SAM" id="MobiDB-lite"/>
    </source>
</evidence>
<dbReference type="AlphaFoldDB" id="A0A1W1I0T5"/>
<evidence type="ECO:0000256" key="7">
    <source>
        <dbReference type="RuleBase" id="RU362091"/>
    </source>
</evidence>
<dbReference type="PANTHER" id="PTHR48086">
    <property type="entry name" value="SODIUM/PROLINE SYMPORTER-RELATED"/>
    <property type="match status" value="1"/>
</dbReference>
<comment type="subcellular location">
    <subcellularLocation>
        <location evidence="1">Membrane</location>
        <topology evidence="1">Multi-pass membrane protein</topology>
    </subcellularLocation>
</comment>
<feature type="transmembrane region" description="Helical" evidence="9">
    <location>
        <begin position="414"/>
        <end position="433"/>
    </location>
</feature>
<dbReference type="GO" id="GO:0022857">
    <property type="term" value="F:transmembrane transporter activity"/>
    <property type="evidence" value="ECO:0007669"/>
    <property type="project" value="InterPro"/>
</dbReference>
<dbReference type="EMBL" id="LT828648">
    <property type="protein sequence ID" value="SLM46615.1"/>
    <property type="molecule type" value="Genomic_DNA"/>
</dbReference>
<protein>
    <submittedName>
        <fullName evidence="10">Na+/solute symporter</fullName>
    </submittedName>
</protein>
<reference evidence="10 11" key="1">
    <citation type="submission" date="2017-03" db="EMBL/GenBank/DDBJ databases">
        <authorList>
            <person name="Afonso C.L."/>
            <person name="Miller P.J."/>
            <person name="Scott M.A."/>
            <person name="Spackman E."/>
            <person name="Goraichik I."/>
            <person name="Dimitrov K.M."/>
            <person name="Suarez D.L."/>
            <person name="Swayne D.E."/>
        </authorList>
    </citation>
    <scope>NUCLEOTIDE SEQUENCE [LARGE SCALE GENOMIC DNA]</scope>
    <source>
        <strain evidence="10">Genome sequencing of Nitrospira japonica strain NJ11</strain>
    </source>
</reference>
<feature type="transmembrane region" description="Helical" evidence="9">
    <location>
        <begin position="76"/>
        <end position="94"/>
    </location>
</feature>
<name>A0A1W1I0T5_9BACT</name>
<feature type="transmembrane region" description="Helical" evidence="9">
    <location>
        <begin position="386"/>
        <end position="407"/>
    </location>
</feature>
<dbReference type="STRING" id="1325564.NSJP_0443"/>
<evidence type="ECO:0000256" key="3">
    <source>
        <dbReference type="ARBA" id="ARBA00022448"/>
    </source>
</evidence>
<keyword evidence="4 9" id="KW-0812">Transmembrane</keyword>
<dbReference type="InterPro" id="IPR001734">
    <property type="entry name" value="Na/solute_symporter"/>
</dbReference>
<feature type="transmembrane region" description="Helical" evidence="9">
    <location>
        <begin position="314"/>
        <end position="338"/>
    </location>
</feature>